<evidence type="ECO:0000313" key="3">
    <source>
        <dbReference type="Proteomes" id="UP000714275"/>
    </source>
</evidence>
<protein>
    <submittedName>
        <fullName evidence="2">Uncharacterized protein</fullName>
    </submittedName>
</protein>
<reference evidence="2" key="1">
    <citation type="journal article" date="2020" name="New Phytol.">
        <title>Comparative genomics reveals dynamic genome evolution in host specialist ectomycorrhizal fungi.</title>
        <authorList>
            <person name="Lofgren L.A."/>
            <person name="Nguyen N.H."/>
            <person name="Vilgalys R."/>
            <person name="Ruytinx J."/>
            <person name="Liao H.L."/>
            <person name="Branco S."/>
            <person name="Kuo A."/>
            <person name="LaButti K."/>
            <person name="Lipzen A."/>
            <person name="Andreopoulos W."/>
            <person name="Pangilinan J."/>
            <person name="Riley R."/>
            <person name="Hundley H."/>
            <person name="Na H."/>
            <person name="Barry K."/>
            <person name="Grigoriev I.V."/>
            <person name="Stajich J.E."/>
            <person name="Kennedy P.G."/>
        </authorList>
    </citation>
    <scope>NUCLEOTIDE SEQUENCE</scope>
    <source>
        <strain evidence="2">DOB743</strain>
    </source>
</reference>
<gene>
    <name evidence="2" type="ORF">EV702DRAFT_1204791</name>
</gene>
<proteinExistence type="predicted"/>
<name>A0A9P6ZGF9_9AGAM</name>
<organism evidence="2 3">
    <name type="scientific">Suillus placidus</name>
    <dbReference type="NCBI Taxonomy" id="48579"/>
    <lineage>
        <taxon>Eukaryota</taxon>
        <taxon>Fungi</taxon>
        <taxon>Dikarya</taxon>
        <taxon>Basidiomycota</taxon>
        <taxon>Agaricomycotina</taxon>
        <taxon>Agaricomycetes</taxon>
        <taxon>Agaricomycetidae</taxon>
        <taxon>Boletales</taxon>
        <taxon>Suillineae</taxon>
        <taxon>Suillaceae</taxon>
        <taxon>Suillus</taxon>
    </lineage>
</organism>
<dbReference type="AlphaFoldDB" id="A0A9P6ZGF9"/>
<dbReference type="Proteomes" id="UP000714275">
    <property type="component" value="Unassembled WGS sequence"/>
</dbReference>
<feature type="region of interest" description="Disordered" evidence="1">
    <location>
        <begin position="496"/>
        <end position="539"/>
    </location>
</feature>
<evidence type="ECO:0000313" key="2">
    <source>
        <dbReference type="EMBL" id="KAG1764977.1"/>
    </source>
</evidence>
<comment type="caution">
    <text evidence="2">The sequence shown here is derived from an EMBL/GenBank/DDBJ whole genome shotgun (WGS) entry which is preliminary data.</text>
</comment>
<accession>A0A9P6ZGF9</accession>
<feature type="compositionally biased region" description="Polar residues" evidence="1">
    <location>
        <begin position="524"/>
        <end position="539"/>
    </location>
</feature>
<evidence type="ECO:0000256" key="1">
    <source>
        <dbReference type="SAM" id="MobiDB-lite"/>
    </source>
</evidence>
<dbReference type="OrthoDB" id="2633096at2759"/>
<dbReference type="EMBL" id="JABBWD010000116">
    <property type="protein sequence ID" value="KAG1764977.1"/>
    <property type="molecule type" value="Genomic_DNA"/>
</dbReference>
<keyword evidence="3" id="KW-1185">Reference proteome</keyword>
<sequence length="539" mass="58895">MPPKARAAAIQLGIARSAPGKLDIGGLTLQDSAFTAPVGQPPAAHAIKPPIAEIMKIELDPLGTFCHYCSDACEPTTSYLCVQCGAVVCHQTRPGGSGCIGHDSVPKDWEFLCMLCARKVEEKERSFPYKVIGYGMRKRVKKAWPACIVHITLDSMKDHYLKLLINLDLVTQYKHSSANLTTATLSMKAGAHLKESRRLAFPSQFITTSILESIPSNTFVIMDTHSDEYTGMLQHTGGASGGTNTTAAEIIEAYLGKQFIKAMKMASLHARNDESLETTIKGNAPWCDTTPKARGGRRGLILVTCGPAMRVSHHFDSLLTLVKDDVVDFIIGFGGASTLPVNVGPTVQAFVRNATLFGIPDVWDSLCELLASSPDVLDHNTVVIVYGSYVEGKRVVESREISKHRPPYRALGYEFSACAKEGCRPAVSDNRVSTKNGKVRITCAKCHWKSAWVSIDKDNEYFFRVKPTTAPMLFWHHFPPSPGLNNFFVNAVRATGRKDPKGKRRQEADANGYSAKRRRLPSGSEASSSDNEGSPMSCE</sequence>